<dbReference type="RefSeq" id="XP_014756226.1">
    <property type="nucleotide sequence ID" value="XM_014900740.2"/>
</dbReference>
<dbReference type="AlphaFoldDB" id="I1I735"/>
<dbReference type="HOGENOM" id="CLU_1311663_0_0_1"/>
<evidence type="ECO:0000256" key="1">
    <source>
        <dbReference type="SAM" id="Phobius"/>
    </source>
</evidence>
<proteinExistence type="predicted"/>
<name>I1I735_BRADI</name>
<reference evidence="2" key="2">
    <citation type="submission" date="2017-06" db="EMBL/GenBank/DDBJ databases">
        <title>WGS assembly of Brachypodium distachyon.</title>
        <authorList>
            <consortium name="The International Brachypodium Initiative"/>
            <person name="Lucas S."/>
            <person name="Harmon-Smith M."/>
            <person name="Lail K."/>
            <person name="Tice H."/>
            <person name="Grimwood J."/>
            <person name="Bruce D."/>
            <person name="Barry K."/>
            <person name="Shu S."/>
            <person name="Lindquist E."/>
            <person name="Wang M."/>
            <person name="Pitluck S."/>
            <person name="Vogel J.P."/>
            <person name="Garvin D.F."/>
            <person name="Mockler T.C."/>
            <person name="Schmutz J."/>
            <person name="Rokhsar D."/>
            <person name="Bevan M.W."/>
        </authorList>
    </citation>
    <scope>NUCLEOTIDE SEQUENCE</scope>
    <source>
        <strain evidence="2">Bd21</strain>
    </source>
</reference>
<evidence type="ECO:0000313" key="4">
    <source>
        <dbReference type="Proteomes" id="UP000008810"/>
    </source>
</evidence>
<dbReference type="Gramene" id="KQJ98291">
    <property type="protein sequence ID" value="KQJ98291"/>
    <property type="gene ID" value="BRADI_3g36000v3"/>
</dbReference>
<organism evidence="3">
    <name type="scientific">Brachypodium distachyon</name>
    <name type="common">Purple false brome</name>
    <name type="synonym">Trachynia distachya</name>
    <dbReference type="NCBI Taxonomy" id="15368"/>
    <lineage>
        <taxon>Eukaryota</taxon>
        <taxon>Viridiplantae</taxon>
        <taxon>Streptophyta</taxon>
        <taxon>Embryophyta</taxon>
        <taxon>Tracheophyta</taxon>
        <taxon>Spermatophyta</taxon>
        <taxon>Magnoliopsida</taxon>
        <taxon>Liliopsida</taxon>
        <taxon>Poales</taxon>
        <taxon>Poaceae</taxon>
        <taxon>BOP clade</taxon>
        <taxon>Pooideae</taxon>
        <taxon>Stipodae</taxon>
        <taxon>Brachypodieae</taxon>
        <taxon>Brachypodium</taxon>
    </lineage>
</organism>
<accession>I1I735</accession>
<feature type="transmembrane region" description="Helical" evidence="1">
    <location>
        <begin position="134"/>
        <end position="156"/>
    </location>
</feature>
<gene>
    <name evidence="3" type="primary">LOC106866476</name>
    <name evidence="2" type="ORF">BRADI_3g36000v3</name>
</gene>
<feature type="transmembrane region" description="Helical" evidence="1">
    <location>
        <begin position="74"/>
        <end position="103"/>
    </location>
</feature>
<evidence type="ECO:0000313" key="3">
    <source>
        <dbReference type="EnsemblPlants" id="KQJ98291"/>
    </source>
</evidence>
<sequence length="210" mass="21971">MAIADAVVPSPPRITVAGLVLLMRLALVAAAALSYLSLASAWVAWAACAVLAVGSEVGRRAWCEAGSLVASASLKVLIFAVVLLGMLALALLLAVCAMVRMGFLGCNFSSDAKKSFGPAKELIWELLRDTRAQWVLASLTSYLISTVTRLVIGWLLPVMGSDGGKIGSVIVTVAFLGALTIITYGLSCEQPIGPKFSYLACSCCNQITVF</sequence>
<dbReference type="EMBL" id="CM000882">
    <property type="protein sequence ID" value="KQJ98291.1"/>
    <property type="molecule type" value="Genomic_DNA"/>
</dbReference>
<feature type="transmembrane region" description="Helical" evidence="1">
    <location>
        <begin position="16"/>
        <end position="36"/>
    </location>
</feature>
<dbReference type="Proteomes" id="UP000008810">
    <property type="component" value="Chromosome 3"/>
</dbReference>
<keyword evidence="4" id="KW-1185">Reference proteome</keyword>
<reference evidence="2 3" key="1">
    <citation type="journal article" date="2010" name="Nature">
        <title>Genome sequencing and analysis of the model grass Brachypodium distachyon.</title>
        <authorList>
            <consortium name="International Brachypodium Initiative"/>
        </authorList>
    </citation>
    <scope>NUCLEOTIDE SEQUENCE [LARGE SCALE GENOMIC DNA]</scope>
    <source>
        <strain evidence="2">Bd21</strain>
        <strain evidence="3">cv. Bd21</strain>
    </source>
</reference>
<dbReference type="KEGG" id="bdi:106866476"/>
<evidence type="ECO:0000313" key="2">
    <source>
        <dbReference type="EMBL" id="KQJ98291.1"/>
    </source>
</evidence>
<dbReference type="EnsemblPlants" id="KQJ98291">
    <property type="protein sequence ID" value="KQJ98291"/>
    <property type="gene ID" value="BRADI_3g36000v3"/>
</dbReference>
<keyword evidence="1" id="KW-0812">Transmembrane</keyword>
<protein>
    <submittedName>
        <fullName evidence="2 3">Uncharacterized protein</fullName>
    </submittedName>
</protein>
<reference evidence="3" key="3">
    <citation type="submission" date="2018-08" db="UniProtKB">
        <authorList>
            <consortium name="EnsemblPlants"/>
        </authorList>
    </citation>
    <scope>IDENTIFICATION</scope>
    <source>
        <strain evidence="3">cv. Bd21</strain>
    </source>
</reference>
<keyword evidence="1" id="KW-0472">Membrane</keyword>
<feature type="transmembrane region" description="Helical" evidence="1">
    <location>
        <begin position="168"/>
        <end position="187"/>
    </location>
</feature>
<dbReference type="GeneID" id="106866476"/>
<keyword evidence="1" id="KW-1133">Transmembrane helix</keyword>